<dbReference type="PROSITE" id="PS00194">
    <property type="entry name" value="THIOREDOXIN_1"/>
    <property type="match status" value="1"/>
</dbReference>
<accession>A0A1Y1IM73</accession>
<dbReference type="PANTHER" id="PTHR10438">
    <property type="entry name" value="THIOREDOXIN"/>
    <property type="match status" value="1"/>
</dbReference>
<dbReference type="PROSITE" id="PS51352">
    <property type="entry name" value="THIOREDOXIN_2"/>
    <property type="match status" value="1"/>
</dbReference>
<gene>
    <name evidence="2" type="ORF">KFL_006540030</name>
</gene>
<evidence type="ECO:0000259" key="1">
    <source>
        <dbReference type="PROSITE" id="PS51352"/>
    </source>
</evidence>
<dbReference type="InterPro" id="IPR017937">
    <property type="entry name" value="Thioredoxin_CS"/>
</dbReference>
<name>A0A1Y1IM73_KLENI</name>
<organism evidence="2 3">
    <name type="scientific">Klebsormidium nitens</name>
    <name type="common">Green alga</name>
    <name type="synonym">Ulothrix nitens</name>
    <dbReference type="NCBI Taxonomy" id="105231"/>
    <lineage>
        <taxon>Eukaryota</taxon>
        <taxon>Viridiplantae</taxon>
        <taxon>Streptophyta</taxon>
        <taxon>Klebsormidiophyceae</taxon>
        <taxon>Klebsormidiales</taxon>
        <taxon>Klebsormidiaceae</taxon>
        <taxon>Klebsormidium</taxon>
    </lineage>
</organism>
<dbReference type="CDD" id="cd02947">
    <property type="entry name" value="TRX_family"/>
    <property type="match status" value="1"/>
</dbReference>
<dbReference type="InterPro" id="IPR013766">
    <property type="entry name" value="Thioredoxin_domain"/>
</dbReference>
<dbReference type="OrthoDB" id="1903868at2759"/>
<feature type="domain" description="Thioredoxin" evidence="1">
    <location>
        <begin position="49"/>
        <end position="184"/>
    </location>
</feature>
<dbReference type="PRINTS" id="PR00421">
    <property type="entry name" value="THIOREDOXIN"/>
</dbReference>
<dbReference type="Gene3D" id="3.40.30.10">
    <property type="entry name" value="Glutaredoxin"/>
    <property type="match status" value="1"/>
</dbReference>
<sequence length="185" mass="20174">MQGLAESSGESLSGQSVLRCGSDCLVPLMDAVVQSDAMIRSRMQIGCWMQGSVGARSFSAVPAGEGSKVHAVKSDEEYEKELKRAWEAPTDSGSPPPIVLTQFTAQWCGPCRMIAPYLDELSKRLEHVKILQIDIDEPKLSKTVRDAEVSAVPTFRFYKAGKVVSELQGADPRELAKRLAEMSEA</sequence>
<dbReference type="SUPFAM" id="SSF52833">
    <property type="entry name" value="Thioredoxin-like"/>
    <property type="match status" value="1"/>
</dbReference>
<dbReference type="OMA" id="HAVFYFT"/>
<proteinExistence type="predicted"/>
<dbReference type="STRING" id="105231.A0A1Y1IM73"/>
<dbReference type="EMBL" id="DF237603">
    <property type="protein sequence ID" value="GAQ90549.1"/>
    <property type="molecule type" value="Genomic_DNA"/>
</dbReference>
<protein>
    <recommendedName>
        <fullName evidence="1">Thioredoxin domain-containing protein</fullName>
    </recommendedName>
</protein>
<dbReference type="Pfam" id="PF00085">
    <property type="entry name" value="Thioredoxin"/>
    <property type="match status" value="1"/>
</dbReference>
<keyword evidence="3" id="KW-1185">Reference proteome</keyword>
<evidence type="ECO:0000313" key="3">
    <source>
        <dbReference type="Proteomes" id="UP000054558"/>
    </source>
</evidence>
<dbReference type="PANTHER" id="PTHR10438:SF405">
    <property type="entry name" value="THIOREDOXIN DOMAIN-CONTAINING PROTEIN"/>
    <property type="match status" value="1"/>
</dbReference>
<dbReference type="AlphaFoldDB" id="A0A1Y1IM73"/>
<dbReference type="InterPro" id="IPR036249">
    <property type="entry name" value="Thioredoxin-like_sf"/>
</dbReference>
<evidence type="ECO:0000313" key="2">
    <source>
        <dbReference type="EMBL" id="GAQ90549.1"/>
    </source>
</evidence>
<dbReference type="Proteomes" id="UP000054558">
    <property type="component" value="Unassembled WGS sequence"/>
</dbReference>
<dbReference type="InterPro" id="IPR050620">
    <property type="entry name" value="Thioredoxin_H-type-like"/>
</dbReference>
<reference evidence="2 3" key="1">
    <citation type="journal article" date="2014" name="Nat. Commun.">
        <title>Klebsormidium flaccidum genome reveals primary factors for plant terrestrial adaptation.</title>
        <authorList>
            <person name="Hori K."/>
            <person name="Maruyama F."/>
            <person name="Fujisawa T."/>
            <person name="Togashi T."/>
            <person name="Yamamoto N."/>
            <person name="Seo M."/>
            <person name="Sato S."/>
            <person name="Yamada T."/>
            <person name="Mori H."/>
            <person name="Tajima N."/>
            <person name="Moriyama T."/>
            <person name="Ikeuchi M."/>
            <person name="Watanabe M."/>
            <person name="Wada H."/>
            <person name="Kobayashi K."/>
            <person name="Saito M."/>
            <person name="Masuda T."/>
            <person name="Sasaki-Sekimoto Y."/>
            <person name="Mashiguchi K."/>
            <person name="Awai K."/>
            <person name="Shimojima M."/>
            <person name="Masuda S."/>
            <person name="Iwai M."/>
            <person name="Nobusawa T."/>
            <person name="Narise T."/>
            <person name="Kondo S."/>
            <person name="Saito H."/>
            <person name="Sato R."/>
            <person name="Murakawa M."/>
            <person name="Ihara Y."/>
            <person name="Oshima-Yamada Y."/>
            <person name="Ohtaka K."/>
            <person name="Satoh M."/>
            <person name="Sonobe K."/>
            <person name="Ishii M."/>
            <person name="Ohtani R."/>
            <person name="Kanamori-Sato M."/>
            <person name="Honoki R."/>
            <person name="Miyazaki D."/>
            <person name="Mochizuki H."/>
            <person name="Umetsu J."/>
            <person name="Higashi K."/>
            <person name="Shibata D."/>
            <person name="Kamiya Y."/>
            <person name="Sato N."/>
            <person name="Nakamura Y."/>
            <person name="Tabata S."/>
            <person name="Ida S."/>
            <person name="Kurokawa K."/>
            <person name="Ohta H."/>
        </authorList>
    </citation>
    <scope>NUCLEOTIDE SEQUENCE [LARGE SCALE GENOMIC DNA]</scope>
    <source>
        <strain evidence="2 3">NIES-2285</strain>
    </source>
</reference>